<evidence type="ECO:0000313" key="2">
    <source>
        <dbReference type="Proteomes" id="UP001377692"/>
    </source>
</evidence>
<evidence type="ECO:0000313" key="1">
    <source>
        <dbReference type="EMBL" id="MEJ5903342.1"/>
    </source>
</evidence>
<name>A0ABU8R0E9_9PSED</name>
<accession>A0ABU8R0E9</accession>
<dbReference type="EMBL" id="JBBHLD010000001">
    <property type="protein sequence ID" value="MEJ5903342.1"/>
    <property type="molecule type" value="Genomic_DNA"/>
</dbReference>
<gene>
    <name evidence="1" type="ORF">V7V80_01405</name>
</gene>
<dbReference type="Proteomes" id="UP001377692">
    <property type="component" value="Unassembled WGS sequence"/>
</dbReference>
<sequence>MLGKKLITLGLTGVGKLRGSSYLIRLPARFILRHKVLITVLSESLAAIGIIAAGASFTYDSYQARQISLTGAVIYSTPSHISLLVSNDGGKDLVIKRVSLRSGLDIKSTVEIDPKGLLVAKGESKILWSNKSKLNSTVQYQAPEDGEEPFARAPTSPCQALIEYVVAGHAPRTAAIDFVCHAATLWDREDLERVENMLIRNNKGTN</sequence>
<comment type="caution">
    <text evidence="1">The sequence shown here is derived from an EMBL/GenBank/DDBJ whole genome shotgun (WGS) entry which is preliminary data.</text>
</comment>
<reference evidence="1 2" key="1">
    <citation type="submission" date="2024-02" db="EMBL/GenBank/DDBJ databases">
        <title>Identification of pathogenicity and growth-promoting functions of Pseudomonas putida variants.</title>
        <authorList>
            <person name="Sun J."/>
        </authorList>
    </citation>
    <scope>NUCLEOTIDE SEQUENCE [LARGE SCALE GENOMIC DNA]</scope>
    <source>
        <strain evidence="1 2">A04</strain>
    </source>
</reference>
<dbReference type="RefSeq" id="WP_339548010.1">
    <property type="nucleotide sequence ID" value="NZ_JBBHLD010000001.1"/>
</dbReference>
<keyword evidence="2" id="KW-1185">Reference proteome</keyword>
<protein>
    <submittedName>
        <fullName evidence="1">Uncharacterized protein</fullName>
    </submittedName>
</protein>
<proteinExistence type="predicted"/>
<organism evidence="1 2">
    <name type="scientific">Pseudomonas kermanshahensis</name>
    <dbReference type="NCBI Taxonomy" id="2745482"/>
    <lineage>
        <taxon>Bacteria</taxon>
        <taxon>Pseudomonadati</taxon>
        <taxon>Pseudomonadota</taxon>
        <taxon>Gammaproteobacteria</taxon>
        <taxon>Pseudomonadales</taxon>
        <taxon>Pseudomonadaceae</taxon>
        <taxon>Pseudomonas</taxon>
    </lineage>
</organism>